<evidence type="ECO:0000313" key="3">
    <source>
        <dbReference type="Proteomes" id="UP001066276"/>
    </source>
</evidence>
<organism evidence="2 3">
    <name type="scientific">Pleurodeles waltl</name>
    <name type="common">Iberian ribbed newt</name>
    <dbReference type="NCBI Taxonomy" id="8319"/>
    <lineage>
        <taxon>Eukaryota</taxon>
        <taxon>Metazoa</taxon>
        <taxon>Chordata</taxon>
        <taxon>Craniata</taxon>
        <taxon>Vertebrata</taxon>
        <taxon>Euteleostomi</taxon>
        <taxon>Amphibia</taxon>
        <taxon>Batrachia</taxon>
        <taxon>Caudata</taxon>
        <taxon>Salamandroidea</taxon>
        <taxon>Salamandridae</taxon>
        <taxon>Pleurodelinae</taxon>
        <taxon>Pleurodeles</taxon>
    </lineage>
</organism>
<dbReference type="Pfam" id="PF07686">
    <property type="entry name" value="V-set"/>
    <property type="match status" value="1"/>
</dbReference>
<dbReference type="SMART" id="SM00406">
    <property type="entry name" value="IGv"/>
    <property type="match status" value="1"/>
</dbReference>
<dbReference type="InterPro" id="IPR013106">
    <property type="entry name" value="Ig_V-set"/>
</dbReference>
<dbReference type="PANTHER" id="PTHR23267">
    <property type="entry name" value="IMMUNOGLOBULIN LIGHT CHAIN"/>
    <property type="match status" value="1"/>
</dbReference>
<dbReference type="InterPro" id="IPR013783">
    <property type="entry name" value="Ig-like_fold"/>
</dbReference>
<protein>
    <recommendedName>
        <fullName evidence="1">Ig-like domain-containing protein</fullName>
    </recommendedName>
</protein>
<dbReference type="EMBL" id="JANPWB010000015">
    <property type="protein sequence ID" value="KAJ1093718.1"/>
    <property type="molecule type" value="Genomic_DNA"/>
</dbReference>
<comment type="caution">
    <text evidence="2">The sequence shown here is derived from an EMBL/GenBank/DDBJ whole genome shotgun (WGS) entry which is preliminary data.</text>
</comment>
<feature type="domain" description="Ig-like" evidence="1">
    <location>
        <begin position="37"/>
        <end position="163"/>
    </location>
</feature>
<dbReference type="PROSITE" id="PS50835">
    <property type="entry name" value="IG_LIKE"/>
    <property type="match status" value="1"/>
</dbReference>
<evidence type="ECO:0000313" key="2">
    <source>
        <dbReference type="EMBL" id="KAJ1093718.1"/>
    </source>
</evidence>
<accession>A0AAV7LY03</accession>
<dbReference type="InterPro" id="IPR003599">
    <property type="entry name" value="Ig_sub"/>
</dbReference>
<dbReference type="SUPFAM" id="SSF48726">
    <property type="entry name" value="Immunoglobulin"/>
    <property type="match status" value="1"/>
</dbReference>
<dbReference type="InterPro" id="IPR007110">
    <property type="entry name" value="Ig-like_dom"/>
</dbReference>
<keyword evidence="3" id="KW-1185">Reference proteome</keyword>
<dbReference type="AlphaFoldDB" id="A0AAV7LY03"/>
<dbReference type="InterPro" id="IPR036179">
    <property type="entry name" value="Ig-like_dom_sf"/>
</dbReference>
<name>A0AAV7LY03_PLEWA</name>
<evidence type="ECO:0000259" key="1">
    <source>
        <dbReference type="PROSITE" id="PS50835"/>
    </source>
</evidence>
<dbReference type="SMART" id="SM00409">
    <property type="entry name" value="IG"/>
    <property type="match status" value="1"/>
</dbReference>
<proteinExistence type="predicted"/>
<sequence>MEEETLGIYKQALNTTEWSVYIRRQSPAGQLTMSWIPALLALCALYTCCSSELVVTQPPSVSVAPGGSCTLSCSITGGKEISGYHMRWFQQKPDNPPRYILRFTSDSSKHQGSGVSARFSGSKDISKNIGYLTITGLKAEDEGVYHCNMEYDRSYMFHSHTTQ</sequence>
<reference evidence="2" key="1">
    <citation type="journal article" date="2022" name="bioRxiv">
        <title>Sequencing and chromosome-scale assembly of the giantPleurodeles waltlgenome.</title>
        <authorList>
            <person name="Brown T."/>
            <person name="Elewa A."/>
            <person name="Iarovenko S."/>
            <person name="Subramanian E."/>
            <person name="Araus A.J."/>
            <person name="Petzold A."/>
            <person name="Susuki M."/>
            <person name="Suzuki K.-i.T."/>
            <person name="Hayashi T."/>
            <person name="Toyoda A."/>
            <person name="Oliveira C."/>
            <person name="Osipova E."/>
            <person name="Leigh N.D."/>
            <person name="Simon A."/>
            <person name="Yun M.H."/>
        </authorList>
    </citation>
    <scope>NUCLEOTIDE SEQUENCE</scope>
    <source>
        <strain evidence="2">20211129_DDA</strain>
        <tissue evidence="2">Liver</tissue>
    </source>
</reference>
<dbReference type="Gene3D" id="2.60.40.10">
    <property type="entry name" value="Immunoglobulins"/>
    <property type="match status" value="1"/>
</dbReference>
<dbReference type="Proteomes" id="UP001066276">
    <property type="component" value="Chromosome 11"/>
</dbReference>
<gene>
    <name evidence="2" type="ORF">NDU88_006810</name>
</gene>
<dbReference type="InterPro" id="IPR050150">
    <property type="entry name" value="IgV_Light_Chain"/>
</dbReference>